<organism evidence="2 3">
    <name type="scientific">Scophthalmus maximus</name>
    <name type="common">Turbot</name>
    <name type="synonym">Psetta maxima</name>
    <dbReference type="NCBI Taxonomy" id="52904"/>
    <lineage>
        <taxon>Eukaryota</taxon>
        <taxon>Metazoa</taxon>
        <taxon>Chordata</taxon>
        <taxon>Craniata</taxon>
        <taxon>Vertebrata</taxon>
        <taxon>Euteleostomi</taxon>
        <taxon>Actinopterygii</taxon>
        <taxon>Neopterygii</taxon>
        <taxon>Teleostei</taxon>
        <taxon>Neoteleostei</taxon>
        <taxon>Acanthomorphata</taxon>
        <taxon>Carangaria</taxon>
        <taxon>Pleuronectiformes</taxon>
        <taxon>Pleuronectoidei</taxon>
        <taxon>Scophthalmidae</taxon>
        <taxon>Scophthalmus</taxon>
    </lineage>
</organism>
<proteinExistence type="predicted"/>
<evidence type="ECO:0000256" key="1">
    <source>
        <dbReference type="SAM" id="MobiDB-lite"/>
    </source>
</evidence>
<name>A0A2U9BEC6_SCOMX</name>
<dbReference type="EMBL" id="CP026247">
    <property type="protein sequence ID" value="AWP02032.1"/>
    <property type="molecule type" value="Genomic_DNA"/>
</dbReference>
<keyword evidence="3" id="KW-1185">Reference proteome</keyword>
<feature type="compositionally biased region" description="Polar residues" evidence="1">
    <location>
        <begin position="138"/>
        <end position="147"/>
    </location>
</feature>
<feature type="compositionally biased region" description="Basic and acidic residues" evidence="1">
    <location>
        <begin position="106"/>
        <end position="125"/>
    </location>
</feature>
<sequence length="147" mass="16538">MRVHVVLMMQEASHQKVLVKSTLPEQKSPITARGRVSALSIIRVRAAQRCRTCAQPHSLGHDKAHDQAHVFTTRSSQQKQSIFENTAAEKRQASKKLPGSFARNCIYDKDHEQKRAKKKEAERADVNFGVAPQKQGHRQGSQTMRSA</sequence>
<dbReference type="Proteomes" id="UP000246464">
    <property type="component" value="Chromosome 5"/>
</dbReference>
<accession>A0A2U9BEC6</accession>
<dbReference type="AlphaFoldDB" id="A0A2U9BEC6"/>
<feature type="region of interest" description="Disordered" evidence="1">
    <location>
        <begin position="87"/>
        <end position="147"/>
    </location>
</feature>
<evidence type="ECO:0000313" key="3">
    <source>
        <dbReference type="Proteomes" id="UP000246464"/>
    </source>
</evidence>
<gene>
    <name evidence="2" type="ORF">SMAX5B_003224</name>
</gene>
<evidence type="ECO:0000313" key="2">
    <source>
        <dbReference type="EMBL" id="AWP02032.1"/>
    </source>
</evidence>
<reference evidence="2 3" key="1">
    <citation type="submission" date="2017-12" db="EMBL/GenBank/DDBJ databases">
        <title>Integrating genomic resources of turbot (Scophthalmus maximus) in depth evaluation of genetic and physical mapping variation across individuals.</title>
        <authorList>
            <person name="Martinez P."/>
        </authorList>
    </citation>
    <scope>NUCLEOTIDE SEQUENCE [LARGE SCALE GENOMIC DNA]</scope>
</reference>
<protein>
    <submittedName>
        <fullName evidence="2">Uncharacterized protein</fullName>
    </submittedName>
</protein>